<reference evidence="9 10" key="1">
    <citation type="journal article" date="2015" name="Proc. Natl. Acad. Sci. U.S.A.">
        <title>The resurrection genome of Boea hygrometrica: A blueprint for survival of dehydration.</title>
        <authorList>
            <person name="Xiao L."/>
            <person name="Yang G."/>
            <person name="Zhang L."/>
            <person name="Yang X."/>
            <person name="Zhao S."/>
            <person name="Ji Z."/>
            <person name="Zhou Q."/>
            <person name="Hu M."/>
            <person name="Wang Y."/>
            <person name="Chen M."/>
            <person name="Xu Y."/>
            <person name="Jin H."/>
            <person name="Xiao X."/>
            <person name="Hu G."/>
            <person name="Bao F."/>
            <person name="Hu Y."/>
            <person name="Wan P."/>
            <person name="Li L."/>
            <person name="Deng X."/>
            <person name="Kuang T."/>
            <person name="Xiang C."/>
            <person name="Zhu J.K."/>
            <person name="Oliver M.J."/>
            <person name="He Y."/>
        </authorList>
    </citation>
    <scope>NUCLEOTIDE SEQUENCE [LARGE SCALE GENOMIC DNA]</scope>
    <source>
        <strain evidence="10">cv. XS01</strain>
    </source>
</reference>
<dbReference type="Pfam" id="PF00642">
    <property type="entry name" value="zf-CCCH"/>
    <property type="match status" value="1"/>
</dbReference>
<feature type="domain" description="C3H1-type" evidence="8">
    <location>
        <begin position="2"/>
        <end position="29"/>
    </location>
</feature>
<comment type="subcellular location">
    <subcellularLocation>
        <location evidence="1">Nucleus</location>
    </subcellularLocation>
</comment>
<dbReference type="PANTHER" id="PTHR46527">
    <property type="entry name" value="NUCLEOPORIN-LIKE PROTEIN 2"/>
    <property type="match status" value="1"/>
</dbReference>
<sequence>MPPRRELCRNFQRGSCQYGERCKFLHATSQQSKSNPFGFGVQQQMSNPVSFSFQNDHTGGRNDSGSKPNHFKPFENKWTRDSSGNASGATVSRQSNGQPQAANHKCNDPESCKRIMVEDFENEMPQWKLTCYGHCRNGPCDIVGDISCEELRGLAYDDANRGLSLHSIIDREKSLVNTKLVEFQNLVHKPYMVSSDATPSTQRKFAGTSADALSNSRSVSHSVSSFSQLNASLNTRSAGTPNYAFGQVSTLQNTSQQFSMLQASTMPLNSSGTSMTTNQLPHQPVQSSFSFGSATPSNGVMNPNWNPFSTSSKSSQMANVANSNMKSVSNVPNISLNDIGQSSISVHDNLLKENTDVDLSIWNKTEWKWNAGEIPEDEPPSSCIYY</sequence>
<dbReference type="Proteomes" id="UP000250235">
    <property type="component" value="Unassembled WGS sequence"/>
</dbReference>
<evidence type="ECO:0000256" key="4">
    <source>
        <dbReference type="ARBA" id="ARBA00022833"/>
    </source>
</evidence>
<dbReference type="Gene3D" id="4.10.1000.10">
    <property type="entry name" value="Zinc finger, CCCH-type"/>
    <property type="match status" value="1"/>
</dbReference>
<dbReference type="GO" id="GO:0008270">
    <property type="term" value="F:zinc ion binding"/>
    <property type="evidence" value="ECO:0007669"/>
    <property type="project" value="UniProtKB-KW"/>
</dbReference>
<dbReference type="InterPro" id="IPR051767">
    <property type="entry name" value="Nucleoporin_NUP42"/>
</dbReference>
<name>A0A2Z7CPK3_9LAMI</name>
<evidence type="ECO:0000313" key="9">
    <source>
        <dbReference type="EMBL" id="KZV49022.1"/>
    </source>
</evidence>
<proteinExistence type="predicted"/>
<dbReference type="OrthoDB" id="250836at2759"/>
<feature type="compositionally biased region" description="Polar residues" evidence="7">
    <location>
        <begin position="81"/>
        <end position="101"/>
    </location>
</feature>
<evidence type="ECO:0000256" key="2">
    <source>
        <dbReference type="ARBA" id="ARBA00022723"/>
    </source>
</evidence>
<feature type="zinc finger region" description="C3H1-type" evidence="6">
    <location>
        <begin position="2"/>
        <end position="29"/>
    </location>
</feature>
<evidence type="ECO:0000313" key="10">
    <source>
        <dbReference type="Proteomes" id="UP000250235"/>
    </source>
</evidence>
<protein>
    <submittedName>
        <fullName evidence="9">Zinc finger CCCH domain-containing protein 16</fullName>
    </submittedName>
</protein>
<evidence type="ECO:0000259" key="8">
    <source>
        <dbReference type="PROSITE" id="PS50103"/>
    </source>
</evidence>
<keyword evidence="10" id="KW-1185">Reference proteome</keyword>
<keyword evidence="5" id="KW-0539">Nucleus</keyword>
<dbReference type="EMBL" id="KQ993790">
    <property type="protein sequence ID" value="KZV49022.1"/>
    <property type="molecule type" value="Genomic_DNA"/>
</dbReference>
<accession>A0A2Z7CPK3</accession>
<dbReference type="SUPFAM" id="SSF90229">
    <property type="entry name" value="CCCH zinc finger"/>
    <property type="match status" value="1"/>
</dbReference>
<feature type="compositionally biased region" description="Polar residues" evidence="7">
    <location>
        <begin position="31"/>
        <end position="67"/>
    </location>
</feature>
<organism evidence="9 10">
    <name type="scientific">Dorcoceras hygrometricum</name>
    <dbReference type="NCBI Taxonomy" id="472368"/>
    <lineage>
        <taxon>Eukaryota</taxon>
        <taxon>Viridiplantae</taxon>
        <taxon>Streptophyta</taxon>
        <taxon>Embryophyta</taxon>
        <taxon>Tracheophyta</taxon>
        <taxon>Spermatophyta</taxon>
        <taxon>Magnoliopsida</taxon>
        <taxon>eudicotyledons</taxon>
        <taxon>Gunneridae</taxon>
        <taxon>Pentapetalae</taxon>
        <taxon>asterids</taxon>
        <taxon>lamiids</taxon>
        <taxon>Lamiales</taxon>
        <taxon>Gesneriaceae</taxon>
        <taxon>Didymocarpoideae</taxon>
        <taxon>Trichosporeae</taxon>
        <taxon>Loxocarpinae</taxon>
        <taxon>Dorcoceras</taxon>
    </lineage>
</organism>
<evidence type="ECO:0000256" key="1">
    <source>
        <dbReference type="ARBA" id="ARBA00004123"/>
    </source>
</evidence>
<dbReference type="AlphaFoldDB" id="A0A2Z7CPK3"/>
<evidence type="ECO:0000256" key="6">
    <source>
        <dbReference type="PROSITE-ProRule" id="PRU00723"/>
    </source>
</evidence>
<dbReference type="PROSITE" id="PS50103">
    <property type="entry name" value="ZF_C3H1"/>
    <property type="match status" value="1"/>
</dbReference>
<gene>
    <name evidence="9" type="ORF">F511_09618</name>
</gene>
<dbReference type="InterPro" id="IPR036855">
    <property type="entry name" value="Znf_CCCH_sf"/>
</dbReference>
<keyword evidence="2 6" id="KW-0479">Metal-binding</keyword>
<dbReference type="GO" id="GO:0005634">
    <property type="term" value="C:nucleus"/>
    <property type="evidence" value="ECO:0007669"/>
    <property type="project" value="UniProtKB-SubCell"/>
</dbReference>
<evidence type="ECO:0000256" key="7">
    <source>
        <dbReference type="SAM" id="MobiDB-lite"/>
    </source>
</evidence>
<feature type="region of interest" description="Disordered" evidence="7">
    <location>
        <begin position="31"/>
        <end position="107"/>
    </location>
</feature>
<keyword evidence="4 6" id="KW-0862">Zinc</keyword>
<evidence type="ECO:0000256" key="3">
    <source>
        <dbReference type="ARBA" id="ARBA00022771"/>
    </source>
</evidence>
<evidence type="ECO:0000256" key="5">
    <source>
        <dbReference type="ARBA" id="ARBA00023242"/>
    </source>
</evidence>
<dbReference type="InterPro" id="IPR000571">
    <property type="entry name" value="Znf_CCCH"/>
</dbReference>
<dbReference type="SMART" id="SM00356">
    <property type="entry name" value="ZnF_C3H1"/>
    <property type="match status" value="1"/>
</dbReference>
<keyword evidence="3 6" id="KW-0863">Zinc-finger</keyword>
<dbReference type="PANTHER" id="PTHR46527:SF1">
    <property type="entry name" value="NUCLEOPORIN NUP42"/>
    <property type="match status" value="1"/>
</dbReference>